<evidence type="ECO:0000313" key="6">
    <source>
        <dbReference type="EMBL" id="QUS54862.1"/>
    </source>
</evidence>
<dbReference type="PANTHER" id="PTHR47506">
    <property type="entry name" value="TRANSCRIPTIONAL REGULATORY PROTEIN"/>
    <property type="match status" value="1"/>
</dbReference>
<keyword evidence="2 4" id="KW-0238">DNA-binding</keyword>
<dbReference type="SUPFAM" id="SSF48498">
    <property type="entry name" value="Tetracyclin repressor-like, C-terminal domain"/>
    <property type="match status" value="1"/>
</dbReference>
<gene>
    <name evidence="6" type="ORF">KGB56_15985</name>
</gene>
<reference evidence="6 7" key="1">
    <citation type="journal article" date="2021" name="Angew. Chem. Int. Ed. Engl.">
        <title>A novel family of nonribosomal peptides modulate collective behavior in Pseudovibrio bacteria isolated from marine sponges.</title>
        <authorList>
            <person name="Ioca L.P."/>
            <person name="Dai Y."/>
            <person name="Kunakom S."/>
            <person name="Diaz-Espinosa J."/>
            <person name="Krunic A."/>
            <person name="Crnkovic C.M."/>
            <person name="Orjala J."/>
            <person name="Sanchez L.M."/>
            <person name="Ferreira A.G."/>
            <person name="Berlinck R.G.S."/>
            <person name="Eustaquio A.S."/>
        </authorList>
    </citation>
    <scope>NUCLEOTIDE SEQUENCE [LARGE SCALE GENOMIC DNA]</scope>
    <source>
        <strain evidence="6 7">Ab134</strain>
    </source>
</reference>
<sequence length="195" mass="21384">MSAKRQELVLSAFALFYEKGVHAVGINEVLAASGVAKKTLYNHFAGKDELVLAVLDYRNEAYLNWLGKRLGRSETGVGKIDELFEALDDWFNDREQELHAFRGCFFINVSGEYGDPNSAIYQRCADHKAAVEAMISASVELLGLSREDSLELTEALSVLKDGAISKARVQGNLSAAKHAQKAARRLIVSYQGTSA</sequence>
<name>A0ABX8AIF4_9HYPH</name>
<dbReference type="PRINTS" id="PR00455">
    <property type="entry name" value="HTHTETR"/>
</dbReference>
<dbReference type="InterPro" id="IPR009057">
    <property type="entry name" value="Homeodomain-like_sf"/>
</dbReference>
<dbReference type="Gene3D" id="1.10.357.10">
    <property type="entry name" value="Tetracycline Repressor, domain 2"/>
    <property type="match status" value="1"/>
</dbReference>
<dbReference type="PANTHER" id="PTHR47506:SF3">
    <property type="entry name" value="HTH-TYPE TRANSCRIPTIONAL REGULATOR LMRA"/>
    <property type="match status" value="1"/>
</dbReference>
<organism evidence="6 7">
    <name type="scientific">Pseudovibrio brasiliensis</name>
    <dbReference type="NCBI Taxonomy" id="1898042"/>
    <lineage>
        <taxon>Bacteria</taxon>
        <taxon>Pseudomonadati</taxon>
        <taxon>Pseudomonadota</taxon>
        <taxon>Alphaproteobacteria</taxon>
        <taxon>Hyphomicrobiales</taxon>
        <taxon>Stappiaceae</taxon>
        <taxon>Pseudovibrio</taxon>
    </lineage>
</organism>
<dbReference type="Proteomes" id="UP000680706">
    <property type="component" value="Chromosome"/>
</dbReference>
<feature type="DNA-binding region" description="H-T-H motif" evidence="4">
    <location>
        <begin position="25"/>
        <end position="44"/>
    </location>
</feature>
<dbReference type="InterPro" id="IPR001647">
    <property type="entry name" value="HTH_TetR"/>
</dbReference>
<keyword evidence="3" id="KW-0804">Transcription</keyword>
<keyword evidence="7" id="KW-1185">Reference proteome</keyword>
<evidence type="ECO:0000256" key="3">
    <source>
        <dbReference type="ARBA" id="ARBA00023163"/>
    </source>
</evidence>
<dbReference type="SUPFAM" id="SSF46689">
    <property type="entry name" value="Homeodomain-like"/>
    <property type="match status" value="1"/>
</dbReference>
<evidence type="ECO:0000256" key="1">
    <source>
        <dbReference type="ARBA" id="ARBA00023015"/>
    </source>
</evidence>
<evidence type="ECO:0000259" key="5">
    <source>
        <dbReference type="PROSITE" id="PS50977"/>
    </source>
</evidence>
<dbReference type="RefSeq" id="WP_075698706.1">
    <property type="nucleotide sequence ID" value="NZ_CP074126.1"/>
</dbReference>
<evidence type="ECO:0000256" key="4">
    <source>
        <dbReference type="PROSITE-ProRule" id="PRU00335"/>
    </source>
</evidence>
<dbReference type="EMBL" id="CP074126">
    <property type="protein sequence ID" value="QUS54862.1"/>
    <property type="molecule type" value="Genomic_DNA"/>
</dbReference>
<evidence type="ECO:0000256" key="2">
    <source>
        <dbReference type="ARBA" id="ARBA00023125"/>
    </source>
</evidence>
<dbReference type="InterPro" id="IPR036271">
    <property type="entry name" value="Tet_transcr_reg_TetR-rel_C_sf"/>
</dbReference>
<dbReference type="PROSITE" id="PS50977">
    <property type="entry name" value="HTH_TETR_2"/>
    <property type="match status" value="1"/>
</dbReference>
<feature type="domain" description="HTH tetR-type" evidence="5">
    <location>
        <begin position="2"/>
        <end position="62"/>
    </location>
</feature>
<proteinExistence type="predicted"/>
<protein>
    <submittedName>
        <fullName evidence="6">TetR/AcrR family transcriptional regulator</fullName>
    </submittedName>
</protein>
<dbReference type="Pfam" id="PF00440">
    <property type="entry name" value="TetR_N"/>
    <property type="match status" value="1"/>
</dbReference>
<keyword evidence="1" id="KW-0805">Transcription regulation</keyword>
<accession>A0ABX8AIF4</accession>
<evidence type="ECO:0000313" key="7">
    <source>
        <dbReference type="Proteomes" id="UP000680706"/>
    </source>
</evidence>